<dbReference type="EMBL" id="KN833794">
    <property type="protein sequence ID" value="KIK18979.1"/>
    <property type="molecule type" value="Genomic_DNA"/>
</dbReference>
<name>A0A0C9YYK7_9AGAM</name>
<feature type="region of interest" description="Disordered" evidence="1">
    <location>
        <begin position="80"/>
        <end position="102"/>
    </location>
</feature>
<dbReference type="OrthoDB" id="3265603at2759"/>
<feature type="region of interest" description="Disordered" evidence="1">
    <location>
        <begin position="118"/>
        <end position="144"/>
    </location>
</feature>
<dbReference type="AlphaFoldDB" id="A0A0C9YYK7"/>
<keyword evidence="2" id="KW-0812">Transmembrane</keyword>
<feature type="region of interest" description="Disordered" evidence="1">
    <location>
        <begin position="208"/>
        <end position="228"/>
    </location>
</feature>
<sequence>MALPLTSRPSAVVISLTFARMVNGHYIPAKRRRAIPEIGGSQAGFIGLVVFLSLLIVVCCSAVYYLLRYHEPTDQDRAIRRERSRRRRTETGDPPSESSFGDRFRRIWERVHRGNGRSGHGWMKAGSGDTWESTPNNGNLASEESGINGGQMQSVQEHIENTVCITESPLSDSGPGHGPISAHYRDPFNEESPVSQTSPIGVEIMRSQSPLSMSSSGDEDDTHCRHSSVFSTVSGTRFIEHL</sequence>
<evidence type="ECO:0000256" key="1">
    <source>
        <dbReference type="SAM" id="MobiDB-lite"/>
    </source>
</evidence>
<dbReference type="Proteomes" id="UP000054018">
    <property type="component" value="Unassembled WGS sequence"/>
</dbReference>
<feature type="transmembrane region" description="Helical" evidence="2">
    <location>
        <begin position="43"/>
        <end position="67"/>
    </location>
</feature>
<evidence type="ECO:0000313" key="3">
    <source>
        <dbReference type="EMBL" id="KIK18979.1"/>
    </source>
</evidence>
<keyword evidence="4" id="KW-1185">Reference proteome</keyword>
<feature type="compositionally biased region" description="Polar residues" evidence="1">
    <location>
        <begin position="130"/>
        <end position="142"/>
    </location>
</feature>
<evidence type="ECO:0000313" key="4">
    <source>
        <dbReference type="Proteomes" id="UP000054018"/>
    </source>
</evidence>
<organism evidence="3 4">
    <name type="scientific">Pisolithus microcarpus 441</name>
    <dbReference type="NCBI Taxonomy" id="765257"/>
    <lineage>
        <taxon>Eukaryota</taxon>
        <taxon>Fungi</taxon>
        <taxon>Dikarya</taxon>
        <taxon>Basidiomycota</taxon>
        <taxon>Agaricomycotina</taxon>
        <taxon>Agaricomycetes</taxon>
        <taxon>Agaricomycetidae</taxon>
        <taxon>Boletales</taxon>
        <taxon>Sclerodermatineae</taxon>
        <taxon>Pisolithaceae</taxon>
        <taxon>Pisolithus</taxon>
    </lineage>
</organism>
<reference evidence="3 4" key="1">
    <citation type="submission" date="2014-04" db="EMBL/GenBank/DDBJ databases">
        <authorList>
            <consortium name="DOE Joint Genome Institute"/>
            <person name="Kuo A."/>
            <person name="Kohler A."/>
            <person name="Costa M.D."/>
            <person name="Nagy L.G."/>
            <person name="Floudas D."/>
            <person name="Copeland A."/>
            <person name="Barry K.W."/>
            <person name="Cichocki N."/>
            <person name="Veneault-Fourrey C."/>
            <person name="LaButti K."/>
            <person name="Lindquist E.A."/>
            <person name="Lipzen A."/>
            <person name="Lundell T."/>
            <person name="Morin E."/>
            <person name="Murat C."/>
            <person name="Sun H."/>
            <person name="Tunlid A."/>
            <person name="Henrissat B."/>
            <person name="Grigoriev I.V."/>
            <person name="Hibbett D.S."/>
            <person name="Martin F."/>
            <person name="Nordberg H.P."/>
            <person name="Cantor M.N."/>
            <person name="Hua S.X."/>
        </authorList>
    </citation>
    <scope>NUCLEOTIDE SEQUENCE [LARGE SCALE GENOMIC DNA]</scope>
    <source>
        <strain evidence="3 4">441</strain>
    </source>
</reference>
<evidence type="ECO:0000256" key="2">
    <source>
        <dbReference type="SAM" id="Phobius"/>
    </source>
</evidence>
<keyword evidence="2" id="KW-0472">Membrane</keyword>
<proteinExistence type="predicted"/>
<gene>
    <name evidence="3" type="ORF">PISMIDRAFT_683667</name>
</gene>
<dbReference type="HOGENOM" id="CLU_051883_0_0_1"/>
<reference evidence="4" key="2">
    <citation type="submission" date="2015-01" db="EMBL/GenBank/DDBJ databases">
        <title>Evolutionary Origins and Diversification of the Mycorrhizal Mutualists.</title>
        <authorList>
            <consortium name="DOE Joint Genome Institute"/>
            <consortium name="Mycorrhizal Genomics Consortium"/>
            <person name="Kohler A."/>
            <person name="Kuo A."/>
            <person name="Nagy L.G."/>
            <person name="Floudas D."/>
            <person name="Copeland A."/>
            <person name="Barry K.W."/>
            <person name="Cichocki N."/>
            <person name="Veneault-Fourrey C."/>
            <person name="LaButti K."/>
            <person name="Lindquist E.A."/>
            <person name="Lipzen A."/>
            <person name="Lundell T."/>
            <person name="Morin E."/>
            <person name="Murat C."/>
            <person name="Riley R."/>
            <person name="Ohm R."/>
            <person name="Sun H."/>
            <person name="Tunlid A."/>
            <person name="Henrissat B."/>
            <person name="Grigoriev I.V."/>
            <person name="Hibbett D.S."/>
            <person name="Martin F."/>
        </authorList>
    </citation>
    <scope>NUCLEOTIDE SEQUENCE [LARGE SCALE GENOMIC DNA]</scope>
    <source>
        <strain evidence="4">441</strain>
    </source>
</reference>
<accession>A0A0C9YYK7</accession>
<protein>
    <submittedName>
        <fullName evidence="3">Uncharacterized protein</fullName>
    </submittedName>
</protein>
<keyword evidence="2" id="KW-1133">Transmembrane helix</keyword>